<keyword evidence="10" id="KW-1185">Reference proteome</keyword>
<evidence type="ECO:0000256" key="1">
    <source>
        <dbReference type="ARBA" id="ARBA00007074"/>
    </source>
</evidence>
<dbReference type="Proteomes" id="UP000449846">
    <property type="component" value="Unassembled WGS sequence"/>
</dbReference>
<dbReference type="SUPFAM" id="SSF54001">
    <property type="entry name" value="Cysteine proteinases"/>
    <property type="match status" value="1"/>
</dbReference>
<dbReference type="GO" id="GO:0008234">
    <property type="term" value="F:cysteine-type peptidase activity"/>
    <property type="evidence" value="ECO:0007669"/>
    <property type="project" value="UniProtKB-KW"/>
</dbReference>
<accession>A0A844HQ64</accession>
<dbReference type="AlphaFoldDB" id="A0A844HQ64"/>
<dbReference type="PROSITE" id="PS51935">
    <property type="entry name" value="NLPC_P60"/>
    <property type="match status" value="1"/>
</dbReference>
<dbReference type="InterPro" id="IPR051929">
    <property type="entry name" value="VirAsm_ModProt"/>
</dbReference>
<dbReference type="CDD" id="cd08073">
    <property type="entry name" value="MPN_NLPC_P60"/>
    <property type="match status" value="1"/>
</dbReference>
<evidence type="ECO:0000256" key="4">
    <source>
        <dbReference type="ARBA" id="ARBA00022801"/>
    </source>
</evidence>
<protein>
    <recommendedName>
        <fullName evidence="8">NlpC/P60 domain-containing protein</fullName>
    </recommendedName>
</protein>
<dbReference type="EMBL" id="WMIG01000013">
    <property type="protein sequence ID" value="MTH61208.1"/>
    <property type="molecule type" value="Genomic_DNA"/>
</dbReference>
<comment type="similarity">
    <text evidence="1">Belongs to the peptidase C40 family.</text>
</comment>
<evidence type="ECO:0000256" key="5">
    <source>
        <dbReference type="ARBA" id="ARBA00022807"/>
    </source>
</evidence>
<dbReference type="GO" id="GO:0008235">
    <property type="term" value="F:metalloexopeptidase activity"/>
    <property type="evidence" value="ECO:0007669"/>
    <property type="project" value="TreeGrafter"/>
</dbReference>
<dbReference type="PANTHER" id="PTHR34858">
    <property type="entry name" value="CYSO-CYSTEINE PEPTIDASE"/>
    <property type="match status" value="1"/>
</dbReference>
<dbReference type="InterPro" id="IPR038765">
    <property type="entry name" value="Papain-like_cys_pep_sf"/>
</dbReference>
<keyword evidence="3" id="KW-0479">Metal-binding</keyword>
<organism evidence="9 10">
    <name type="scientific">Paracoccus litorisediminis</name>
    <dbReference type="NCBI Taxonomy" id="2006130"/>
    <lineage>
        <taxon>Bacteria</taxon>
        <taxon>Pseudomonadati</taxon>
        <taxon>Pseudomonadota</taxon>
        <taxon>Alphaproteobacteria</taxon>
        <taxon>Rhodobacterales</taxon>
        <taxon>Paracoccaceae</taxon>
        <taxon>Paracoccus</taxon>
    </lineage>
</organism>
<feature type="domain" description="NlpC/P60" evidence="8">
    <location>
        <begin position="128"/>
        <end position="288"/>
    </location>
</feature>
<evidence type="ECO:0000256" key="2">
    <source>
        <dbReference type="ARBA" id="ARBA00022670"/>
    </source>
</evidence>
<dbReference type="GO" id="GO:0008270">
    <property type="term" value="F:zinc ion binding"/>
    <property type="evidence" value="ECO:0007669"/>
    <property type="project" value="TreeGrafter"/>
</dbReference>
<proteinExistence type="inferred from homology"/>
<evidence type="ECO:0000256" key="3">
    <source>
        <dbReference type="ARBA" id="ARBA00022723"/>
    </source>
</evidence>
<evidence type="ECO:0000259" key="8">
    <source>
        <dbReference type="PROSITE" id="PS51935"/>
    </source>
</evidence>
<dbReference type="InterPro" id="IPR000064">
    <property type="entry name" value="NLP_P60_dom"/>
</dbReference>
<comment type="caution">
    <text evidence="9">The sequence shown here is derived from an EMBL/GenBank/DDBJ whole genome shotgun (WGS) entry which is preliminary data.</text>
</comment>
<gene>
    <name evidence="9" type="ORF">GL300_18515</name>
</gene>
<name>A0A844HQ64_9RHOB</name>
<dbReference type="SUPFAM" id="SSF102712">
    <property type="entry name" value="JAB1/MPN domain"/>
    <property type="match status" value="1"/>
</dbReference>
<dbReference type="OrthoDB" id="1494599at2"/>
<dbReference type="Pfam" id="PF00877">
    <property type="entry name" value="NLPC_P60"/>
    <property type="match status" value="1"/>
</dbReference>
<dbReference type="GO" id="GO:0006508">
    <property type="term" value="P:proteolysis"/>
    <property type="evidence" value="ECO:0007669"/>
    <property type="project" value="UniProtKB-KW"/>
</dbReference>
<evidence type="ECO:0000256" key="7">
    <source>
        <dbReference type="ARBA" id="ARBA00023049"/>
    </source>
</evidence>
<reference evidence="9 10" key="1">
    <citation type="submission" date="2019-11" db="EMBL/GenBank/DDBJ databases">
        <authorList>
            <person name="Dong K."/>
        </authorList>
    </citation>
    <scope>NUCLEOTIDE SEQUENCE [LARGE SCALE GENOMIC DNA]</scope>
    <source>
        <strain evidence="9 10">NBRC 112902</strain>
    </source>
</reference>
<keyword evidence="2" id="KW-0645">Protease</keyword>
<evidence type="ECO:0000256" key="6">
    <source>
        <dbReference type="ARBA" id="ARBA00022833"/>
    </source>
</evidence>
<evidence type="ECO:0000313" key="9">
    <source>
        <dbReference type="EMBL" id="MTH61208.1"/>
    </source>
</evidence>
<keyword evidence="6" id="KW-0862">Zinc</keyword>
<dbReference type="Gene3D" id="3.40.140.10">
    <property type="entry name" value="Cytidine Deaminase, domain 2"/>
    <property type="match status" value="1"/>
</dbReference>
<keyword evidence="7" id="KW-0482">Metalloprotease</keyword>
<dbReference type="Pfam" id="PF14464">
    <property type="entry name" value="Prok-JAB"/>
    <property type="match status" value="1"/>
</dbReference>
<dbReference type="InterPro" id="IPR028090">
    <property type="entry name" value="JAB_dom_prok"/>
</dbReference>
<evidence type="ECO:0000313" key="10">
    <source>
        <dbReference type="Proteomes" id="UP000449846"/>
    </source>
</evidence>
<keyword evidence="5" id="KW-0788">Thiol protease</keyword>
<keyword evidence="4" id="KW-0378">Hydrolase</keyword>
<sequence>MLPQALRSEGRSALRRLPWHREGSAMTYADWLLPFTDALEAAAEHARATFPAESCGFIIENSYMPCANVARPAEEHEDKPDCGCVLCSFEISNDIWLPFENKIQMVVHSHPNGPAYPSQADMQGQEASGLPWAIIPLDDSRIGQPVIWGGDTPMAPVIGRVFTHGVHDCYSLIRDAFALGRDGMAAHGVEGWPYAPVELPIYPRNDEWWKGDDNFYEEKPAQLGFREVSRDDVRPGDVFLCSINSPRLNHGGMLVGNNLILHHLPRRLSRREAAGIWAHSAEKWIRLEGAPLA</sequence>
<dbReference type="PANTHER" id="PTHR34858:SF1">
    <property type="entry name" value="CYSO-CYSTEINE PEPTIDASE"/>
    <property type="match status" value="1"/>
</dbReference>